<proteinExistence type="predicted"/>
<sequence length="194" mass="22068">MQEPIFLGMRWIDIINIIAIVVGPILAVVVDRLRQRWSDDNTRRLAVFRSLMRTRRLLLDPEHVGALNLVDLEFYGHQRVMDAFSAYMSHLSAPMPGPDGHVRFFEQREDLLVRLLYQMGKDLGFQYDKHDLAKLAYGPAGWIQEQDIQRQNMGYLNELLAGKRALPITPMQPPAANAFPPAPVPISPNGGERP</sequence>
<dbReference type="Proteomes" id="UP000028186">
    <property type="component" value="Chromosome I"/>
</dbReference>
<evidence type="ECO:0000313" key="4">
    <source>
        <dbReference type="EMBL" id="CDN54216.1"/>
    </source>
</evidence>
<gene>
    <name evidence="4" type="ORF">RG1141_CH18760</name>
</gene>
<keyword evidence="2" id="KW-0812">Transmembrane</keyword>
<dbReference type="HOGENOM" id="CLU_1395328_0_0_5"/>
<evidence type="ECO:0000259" key="3">
    <source>
        <dbReference type="Pfam" id="PF20385"/>
    </source>
</evidence>
<dbReference type="Pfam" id="PF20385">
    <property type="entry name" value="DUF6680"/>
    <property type="match status" value="1"/>
</dbReference>
<keyword evidence="2" id="KW-0472">Membrane</keyword>
<reference evidence="5" key="1">
    <citation type="journal article" date="2014" name="BMC Genomics">
        <title>Genome sequencing of two Neorhizobium galegae strains reveals a noeT gene responsible for the unusual acetylation of the nodulation factors.</title>
        <authorList>
            <person name="Osterman J."/>
            <person name="Marsh J."/>
            <person name="Laine P.K."/>
            <person name="Zeng Z."/>
            <person name="Alatalo E."/>
            <person name="Sullivan J.T."/>
            <person name="Young J.P."/>
            <person name="Thomas-Oates J."/>
            <person name="Paulin L."/>
            <person name="Lindstrom K."/>
        </authorList>
    </citation>
    <scope>NUCLEOTIDE SEQUENCE [LARGE SCALE GENOMIC DNA]</scope>
    <source>
        <strain evidence="5">HAMBI 1141</strain>
    </source>
</reference>
<evidence type="ECO:0000313" key="5">
    <source>
        <dbReference type="Proteomes" id="UP000028186"/>
    </source>
</evidence>
<feature type="domain" description="DUF6680" evidence="3">
    <location>
        <begin position="9"/>
        <end position="175"/>
    </location>
</feature>
<organism evidence="4 5">
    <name type="scientific">Neorhizobium galegae bv. officinalis bv. officinalis str. HAMBI 1141</name>
    <dbReference type="NCBI Taxonomy" id="1028801"/>
    <lineage>
        <taxon>Bacteria</taxon>
        <taxon>Pseudomonadati</taxon>
        <taxon>Pseudomonadota</taxon>
        <taxon>Alphaproteobacteria</taxon>
        <taxon>Hyphomicrobiales</taxon>
        <taxon>Rhizobiaceae</taxon>
        <taxon>Rhizobium/Agrobacterium group</taxon>
        <taxon>Neorhizobium</taxon>
    </lineage>
</organism>
<dbReference type="KEGG" id="ngl:RG1141_CH18760"/>
<dbReference type="eggNOG" id="ENOG5032SS7">
    <property type="taxonomic scope" value="Bacteria"/>
</dbReference>
<keyword evidence="2" id="KW-1133">Transmembrane helix</keyword>
<dbReference type="RefSeq" id="WP_051899722.1">
    <property type="nucleotide sequence ID" value="NZ_HG938355.1"/>
</dbReference>
<accession>A0A068T829</accession>
<dbReference type="InterPro" id="IPR046502">
    <property type="entry name" value="DUF6680"/>
</dbReference>
<name>A0A068T829_NEOGA</name>
<feature type="transmembrane region" description="Helical" evidence="2">
    <location>
        <begin position="12"/>
        <end position="30"/>
    </location>
</feature>
<evidence type="ECO:0000256" key="1">
    <source>
        <dbReference type="SAM" id="MobiDB-lite"/>
    </source>
</evidence>
<protein>
    <recommendedName>
        <fullName evidence="3">DUF6680 domain-containing protein</fullName>
    </recommendedName>
</protein>
<dbReference type="AlphaFoldDB" id="A0A068T829"/>
<evidence type="ECO:0000256" key="2">
    <source>
        <dbReference type="SAM" id="Phobius"/>
    </source>
</evidence>
<dbReference type="EMBL" id="HG938355">
    <property type="protein sequence ID" value="CDN54216.1"/>
    <property type="molecule type" value="Genomic_DNA"/>
</dbReference>
<feature type="region of interest" description="Disordered" evidence="1">
    <location>
        <begin position="172"/>
        <end position="194"/>
    </location>
</feature>